<dbReference type="InterPro" id="IPR035919">
    <property type="entry name" value="EAL_sf"/>
</dbReference>
<dbReference type="Gene3D" id="3.30.70.270">
    <property type="match status" value="1"/>
</dbReference>
<evidence type="ECO:0000313" key="3">
    <source>
        <dbReference type="Proteomes" id="UP000304864"/>
    </source>
</evidence>
<dbReference type="RefSeq" id="WP_138563200.1">
    <property type="nucleotide sequence ID" value="NZ_CP040602.1"/>
</dbReference>
<protein>
    <submittedName>
        <fullName evidence="2">EAL domain-containing protein</fullName>
    </submittedName>
</protein>
<dbReference type="InterPro" id="IPR001633">
    <property type="entry name" value="EAL_dom"/>
</dbReference>
<dbReference type="Proteomes" id="UP000304864">
    <property type="component" value="Chromosome"/>
</dbReference>
<dbReference type="AlphaFoldDB" id="A0A4P9K4K2"/>
<feature type="domain" description="EAL" evidence="1">
    <location>
        <begin position="46"/>
        <end position="96"/>
    </location>
</feature>
<organism evidence="2 3">
    <name type="scientific">Thiomicrorhabdus sediminis</name>
    <dbReference type="NCBI Taxonomy" id="2580412"/>
    <lineage>
        <taxon>Bacteria</taxon>
        <taxon>Pseudomonadati</taxon>
        <taxon>Pseudomonadota</taxon>
        <taxon>Gammaproteobacteria</taxon>
        <taxon>Thiotrichales</taxon>
        <taxon>Piscirickettsiaceae</taxon>
        <taxon>Thiomicrorhabdus</taxon>
    </lineage>
</organism>
<dbReference type="EMBL" id="CP040602">
    <property type="protein sequence ID" value="QCU89137.1"/>
    <property type="molecule type" value="Genomic_DNA"/>
</dbReference>
<reference evidence="2 3" key="1">
    <citation type="submission" date="2019-05" db="EMBL/GenBank/DDBJ databases">
        <title>Thiomicrorhabdus sediminis sp. nov, a novel sulfur-oxidizing bacterium isolated from coastal sediment.</title>
        <authorList>
            <person name="Liu X."/>
        </authorList>
    </citation>
    <scope>NUCLEOTIDE SEQUENCE [LARGE SCALE GENOMIC DNA]</scope>
    <source>
        <strain evidence="2 3">G1</strain>
    </source>
</reference>
<dbReference type="SUPFAM" id="SSF141868">
    <property type="entry name" value="EAL domain-like"/>
    <property type="match status" value="1"/>
</dbReference>
<name>A0A4P9K4K2_9GAMM</name>
<sequence length="96" mass="11036">MARIAADKADLNVLLSQADLAMYEAKKRKNSVEVFSESLRQSSIKHTQMEIQLRQAIANHEIYLNYQPQIDREGRFYGVECLVRWQKSGFGVCTAK</sequence>
<dbReference type="PANTHER" id="PTHR44757">
    <property type="entry name" value="DIGUANYLATE CYCLASE DGCP"/>
    <property type="match status" value="1"/>
</dbReference>
<dbReference type="InterPro" id="IPR043128">
    <property type="entry name" value="Rev_trsase/Diguanyl_cyclase"/>
</dbReference>
<gene>
    <name evidence="2" type="ORF">FE785_00090</name>
</gene>
<dbReference type="PROSITE" id="PS50883">
    <property type="entry name" value="EAL"/>
    <property type="match status" value="1"/>
</dbReference>
<dbReference type="Gene3D" id="3.20.20.450">
    <property type="entry name" value="EAL domain"/>
    <property type="match status" value="1"/>
</dbReference>
<evidence type="ECO:0000313" key="2">
    <source>
        <dbReference type="EMBL" id="QCU89137.1"/>
    </source>
</evidence>
<keyword evidence="3" id="KW-1185">Reference proteome</keyword>
<dbReference type="KEGG" id="thig:FE785_00090"/>
<evidence type="ECO:0000259" key="1">
    <source>
        <dbReference type="PROSITE" id="PS50883"/>
    </source>
</evidence>
<dbReference type="PANTHER" id="PTHR44757:SF2">
    <property type="entry name" value="BIOFILM ARCHITECTURE MAINTENANCE PROTEIN MBAA"/>
    <property type="match status" value="1"/>
</dbReference>
<proteinExistence type="predicted"/>
<dbReference type="InterPro" id="IPR052155">
    <property type="entry name" value="Biofilm_reg_signaling"/>
</dbReference>
<accession>A0A4P9K4K2</accession>
<dbReference type="Pfam" id="PF00563">
    <property type="entry name" value="EAL"/>
    <property type="match status" value="1"/>
</dbReference>